<sequence length="42" mass="4738">MLFLGGIIAFAYPDPRFNRAGRGMILIGHQEGRILQHNKKSI</sequence>
<comment type="caution">
    <text evidence="1">The sequence shown here is derived from an EMBL/GenBank/DDBJ whole genome shotgun (WGS) entry which is preliminary data.</text>
</comment>
<organism evidence="1 2">
    <name type="scientific">Methanosuratincola subterraneus</name>
    <dbReference type="NCBI Taxonomy" id="2593994"/>
    <lineage>
        <taxon>Archaea</taxon>
        <taxon>Thermoproteota</taxon>
        <taxon>Methanosuratincolia</taxon>
        <taxon>Candidatus Methanomethylicales</taxon>
        <taxon>Candidatus Methanomethylicaceae</taxon>
        <taxon>Candidatus Methanosuratincola (ex Vanwonterghem et al. 2016)</taxon>
    </lineage>
</organism>
<evidence type="ECO:0000313" key="2">
    <source>
        <dbReference type="Proteomes" id="UP000288215"/>
    </source>
</evidence>
<accession>A0A3S3RE44</accession>
<reference evidence="1 2" key="1">
    <citation type="submission" date="2018-12" db="EMBL/GenBank/DDBJ databases">
        <title>The complete genome of the methanogenic archaea of the candidate phylum Verstraetearchaeota, obtained from the metagenome of underground thermal water.</title>
        <authorList>
            <person name="Kadnikov V.V."/>
            <person name="Mardanov A.V."/>
            <person name="Beletsky A.V."/>
            <person name="Karnachuk O.V."/>
            <person name="Ravin N.V."/>
        </authorList>
    </citation>
    <scope>NUCLEOTIDE SEQUENCE [LARGE SCALE GENOMIC DNA]</scope>
    <source>
        <strain evidence="1">Ch88</strain>
    </source>
</reference>
<evidence type="ECO:0000313" key="1">
    <source>
        <dbReference type="EMBL" id="RWX73056.1"/>
    </source>
</evidence>
<proteinExistence type="predicted"/>
<gene>
    <name evidence="1" type="ORF">Metus_1030</name>
</gene>
<protein>
    <submittedName>
        <fullName evidence="1">Uncharacterized protein</fullName>
    </submittedName>
</protein>
<dbReference type="AlphaFoldDB" id="A0A3S3RE44"/>
<dbReference type="EMBL" id="RXGA01000003">
    <property type="protein sequence ID" value="RWX73056.1"/>
    <property type="molecule type" value="Genomic_DNA"/>
</dbReference>
<name>A0A3S3RE44_METS7</name>
<dbReference type="Proteomes" id="UP000288215">
    <property type="component" value="Unassembled WGS sequence"/>
</dbReference>